<reference evidence="2" key="1">
    <citation type="journal article" date="2020" name="Nature">
        <title>Giant virus diversity and host interactions through global metagenomics.</title>
        <authorList>
            <person name="Schulz F."/>
            <person name="Roux S."/>
            <person name="Paez-Espino D."/>
            <person name="Jungbluth S."/>
            <person name="Walsh D.A."/>
            <person name="Denef V.J."/>
            <person name="McMahon K.D."/>
            <person name="Konstantinidis K.T."/>
            <person name="Eloe-Fadrosh E.A."/>
            <person name="Kyrpides N.C."/>
            <person name="Woyke T."/>
        </authorList>
    </citation>
    <scope>NUCLEOTIDE SEQUENCE</scope>
    <source>
        <strain evidence="2">GVMAG-S-ERX555907-94</strain>
    </source>
</reference>
<accession>A0A6C0L4M3</accession>
<evidence type="ECO:0000256" key="1">
    <source>
        <dbReference type="SAM" id="Phobius"/>
    </source>
</evidence>
<feature type="transmembrane region" description="Helical" evidence="1">
    <location>
        <begin position="24"/>
        <end position="41"/>
    </location>
</feature>
<proteinExistence type="predicted"/>
<keyword evidence="1" id="KW-0812">Transmembrane</keyword>
<organism evidence="2">
    <name type="scientific">viral metagenome</name>
    <dbReference type="NCBI Taxonomy" id="1070528"/>
    <lineage>
        <taxon>unclassified sequences</taxon>
        <taxon>metagenomes</taxon>
        <taxon>organismal metagenomes</taxon>
    </lineage>
</organism>
<keyword evidence="1" id="KW-0472">Membrane</keyword>
<dbReference type="EMBL" id="MN741028">
    <property type="protein sequence ID" value="QHU23418.1"/>
    <property type="molecule type" value="Genomic_DNA"/>
</dbReference>
<keyword evidence="1" id="KW-1133">Transmembrane helix</keyword>
<name>A0A6C0L4M3_9ZZZZ</name>
<dbReference type="AlphaFoldDB" id="A0A6C0L4M3"/>
<sequence>MFGILFTYLYLLYGLCMIYNKKELPFLYIFILIFGFLKILFDYRLCTIAYMECKARGVKRDDSYLNRFVDPIVDTRYTDHVYIYTVAVFIIIYYHGVIRGNIRETIKYLKSILRGNI</sequence>
<evidence type="ECO:0000313" key="2">
    <source>
        <dbReference type="EMBL" id="QHU23418.1"/>
    </source>
</evidence>
<feature type="transmembrane region" description="Helical" evidence="1">
    <location>
        <begin position="81"/>
        <end position="98"/>
    </location>
</feature>
<protein>
    <submittedName>
        <fullName evidence="2">Uncharacterized protein</fullName>
    </submittedName>
</protein>